<sequence>MLRYTCKRILTGILSLFVLVTAAFFLTRMMPGSPFQTGNVTESVLESMEEEYGLNDPPVRQYQTYLGNLLKGDLGVSFKKPGVSVSEVIGRAWPATASLGALAILAAVVVGTCLGIWQASTKNRAVKGGIFFGTILGTGIPNFVIALLLMLCFGVKLKLLPIAGLKSAANYVLPVISLAVYPASVIARLMQNTFREEMSRDYVVLAKAKGLKWRRTAVTHILKNAWIPVLNYIGPAAAFLMTGSFVVESVFTIPGLGREFVNSIANRDYTLILGLTIFMGVTVIVINLLTDLLCACLDPRVRRAYR</sequence>
<keyword evidence="5 7" id="KW-1133">Transmembrane helix</keyword>
<feature type="transmembrane region" description="Helical" evidence="7">
    <location>
        <begin position="92"/>
        <end position="117"/>
    </location>
</feature>
<keyword evidence="2 7" id="KW-0813">Transport</keyword>
<evidence type="ECO:0000256" key="4">
    <source>
        <dbReference type="ARBA" id="ARBA00022692"/>
    </source>
</evidence>
<keyword evidence="4 7" id="KW-0812">Transmembrane</keyword>
<dbReference type="SUPFAM" id="SSF161098">
    <property type="entry name" value="MetI-like"/>
    <property type="match status" value="1"/>
</dbReference>
<keyword evidence="3" id="KW-1003">Cell membrane</keyword>
<evidence type="ECO:0000313" key="9">
    <source>
        <dbReference type="EMBL" id="PWJ28371.1"/>
    </source>
</evidence>
<evidence type="ECO:0000256" key="5">
    <source>
        <dbReference type="ARBA" id="ARBA00022989"/>
    </source>
</evidence>
<dbReference type="PANTHER" id="PTHR43163">
    <property type="entry name" value="DIPEPTIDE TRANSPORT SYSTEM PERMEASE PROTEIN DPPB-RELATED"/>
    <property type="match status" value="1"/>
</dbReference>
<feature type="transmembrane region" description="Helical" evidence="7">
    <location>
        <begin position="171"/>
        <end position="190"/>
    </location>
</feature>
<dbReference type="OrthoDB" id="9806409at2"/>
<proteinExistence type="inferred from homology"/>
<feature type="domain" description="ABC transmembrane type-1" evidence="8">
    <location>
        <begin position="93"/>
        <end position="290"/>
    </location>
</feature>
<gene>
    <name evidence="9" type="ORF">A8806_109255</name>
</gene>
<dbReference type="Pfam" id="PF19300">
    <property type="entry name" value="BPD_transp_1_N"/>
    <property type="match status" value="1"/>
</dbReference>
<keyword evidence="6 7" id="KW-0472">Membrane</keyword>
<dbReference type="InterPro" id="IPR035906">
    <property type="entry name" value="MetI-like_sf"/>
</dbReference>
<reference evidence="9 10" key="1">
    <citation type="submission" date="2018-05" db="EMBL/GenBank/DDBJ databases">
        <title>The Hungate 1000. A catalogue of reference genomes from the rumen microbiome.</title>
        <authorList>
            <person name="Kelly W."/>
        </authorList>
    </citation>
    <scope>NUCLEOTIDE SEQUENCE [LARGE SCALE GENOMIC DNA]</scope>
    <source>
        <strain evidence="9 10">NLAE-zl-C242</strain>
    </source>
</reference>
<evidence type="ECO:0000256" key="3">
    <source>
        <dbReference type="ARBA" id="ARBA00022475"/>
    </source>
</evidence>
<comment type="subcellular location">
    <subcellularLocation>
        <location evidence="1 7">Cell membrane</location>
        <topology evidence="1 7">Multi-pass membrane protein</topology>
    </subcellularLocation>
</comment>
<dbReference type="GO" id="GO:0055085">
    <property type="term" value="P:transmembrane transport"/>
    <property type="evidence" value="ECO:0007669"/>
    <property type="project" value="InterPro"/>
</dbReference>
<feature type="transmembrane region" description="Helical" evidence="7">
    <location>
        <begin position="9"/>
        <end position="27"/>
    </location>
</feature>
<dbReference type="AlphaFoldDB" id="A0A2Y9BFV0"/>
<comment type="caution">
    <text evidence="9">The sequence shown here is derived from an EMBL/GenBank/DDBJ whole genome shotgun (WGS) entry which is preliminary data.</text>
</comment>
<dbReference type="InterPro" id="IPR000515">
    <property type="entry name" value="MetI-like"/>
</dbReference>
<dbReference type="EMBL" id="QGDL01000009">
    <property type="protein sequence ID" value="PWJ28371.1"/>
    <property type="molecule type" value="Genomic_DNA"/>
</dbReference>
<evidence type="ECO:0000256" key="1">
    <source>
        <dbReference type="ARBA" id="ARBA00004651"/>
    </source>
</evidence>
<evidence type="ECO:0000256" key="7">
    <source>
        <dbReference type="RuleBase" id="RU363032"/>
    </source>
</evidence>
<organism evidence="9 10">
    <name type="scientific">Faecalicatena orotica</name>
    <dbReference type="NCBI Taxonomy" id="1544"/>
    <lineage>
        <taxon>Bacteria</taxon>
        <taxon>Bacillati</taxon>
        <taxon>Bacillota</taxon>
        <taxon>Clostridia</taxon>
        <taxon>Lachnospirales</taxon>
        <taxon>Lachnospiraceae</taxon>
        <taxon>Faecalicatena</taxon>
    </lineage>
</organism>
<dbReference type="Pfam" id="PF00528">
    <property type="entry name" value="BPD_transp_1"/>
    <property type="match status" value="1"/>
</dbReference>
<accession>A0A2Y9BFV0</accession>
<comment type="similarity">
    <text evidence="7">Belongs to the binding-protein-dependent transport system permease family.</text>
</comment>
<feature type="transmembrane region" description="Helical" evidence="7">
    <location>
        <begin position="271"/>
        <end position="297"/>
    </location>
</feature>
<dbReference type="RefSeq" id="WP_109732162.1">
    <property type="nucleotide sequence ID" value="NZ_BAAACK010000009.1"/>
</dbReference>
<name>A0A2Y9BFV0_9FIRM</name>
<dbReference type="Proteomes" id="UP000245845">
    <property type="component" value="Unassembled WGS sequence"/>
</dbReference>
<evidence type="ECO:0000259" key="8">
    <source>
        <dbReference type="PROSITE" id="PS50928"/>
    </source>
</evidence>
<dbReference type="PROSITE" id="PS50928">
    <property type="entry name" value="ABC_TM1"/>
    <property type="match status" value="1"/>
</dbReference>
<dbReference type="GO" id="GO:0005886">
    <property type="term" value="C:plasma membrane"/>
    <property type="evidence" value="ECO:0007669"/>
    <property type="project" value="UniProtKB-SubCell"/>
</dbReference>
<keyword evidence="10" id="KW-1185">Reference proteome</keyword>
<feature type="transmembrane region" description="Helical" evidence="7">
    <location>
        <begin position="229"/>
        <end position="251"/>
    </location>
</feature>
<dbReference type="InterPro" id="IPR045621">
    <property type="entry name" value="BPD_transp_1_N"/>
</dbReference>
<evidence type="ECO:0000256" key="2">
    <source>
        <dbReference type="ARBA" id="ARBA00022448"/>
    </source>
</evidence>
<dbReference type="PANTHER" id="PTHR43163:SF6">
    <property type="entry name" value="DIPEPTIDE TRANSPORT SYSTEM PERMEASE PROTEIN DPPB-RELATED"/>
    <property type="match status" value="1"/>
</dbReference>
<feature type="transmembrane region" description="Helical" evidence="7">
    <location>
        <begin position="129"/>
        <end position="151"/>
    </location>
</feature>
<evidence type="ECO:0000256" key="6">
    <source>
        <dbReference type="ARBA" id="ARBA00023136"/>
    </source>
</evidence>
<dbReference type="Gene3D" id="1.10.3720.10">
    <property type="entry name" value="MetI-like"/>
    <property type="match status" value="1"/>
</dbReference>
<evidence type="ECO:0000313" key="10">
    <source>
        <dbReference type="Proteomes" id="UP000245845"/>
    </source>
</evidence>
<protein>
    <submittedName>
        <fullName evidence="9">Oligopeptide transport system permease protein</fullName>
    </submittedName>
</protein>
<dbReference type="CDD" id="cd06261">
    <property type="entry name" value="TM_PBP2"/>
    <property type="match status" value="1"/>
</dbReference>